<keyword evidence="2" id="KW-0342">GTP-binding</keyword>
<dbReference type="SMART" id="SM00173">
    <property type="entry name" value="RAS"/>
    <property type="match status" value="1"/>
</dbReference>
<reference evidence="3" key="1">
    <citation type="submission" date="2021-02" db="EMBL/GenBank/DDBJ databases">
        <title>First Annotated Genome of the Yellow-green Alga Tribonema minus.</title>
        <authorList>
            <person name="Mahan K.M."/>
        </authorList>
    </citation>
    <scope>NUCLEOTIDE SEQUENCE</scope>
    <source>
        <strain evidence="3">UTEX B ZZ1240</strain>
    </source>
</reference>
<dbReference type="OrthoDB" id="25818at2759"/>
<dbReference type="GO" id="GO:0005525">
    <property type="term" value="F:GTP binding"/>
    <property type="evidence" value="ECO:0007669"/>
    <property type="project" value="UniProtKB-KW"/>
</dbReference>
<dbReference type="EMBL" id="JAFCMP010000012">
    <property type="protein sequence ID" value="KAG5192042.1"/>
    <property type="molecule type" value="Genomic_DNA"/>
</dbReference>
<dbReference type="FunFam" id="3.40.50.300:FF:001447">
    <property type="entry name" value="Ras-related protein Rab-1B"/>
    <property type="match status" value="1"/>
</dbReference>
<dbReference type="SMART" id="SM00175">
    <property type="entry name" value="RAB"/>
    <property type="match status" value="1"/>
</dbReference>
<evidence type="ECO:0000256" key="1">
    <source>
        <dbReference type="ARBA" id="ARBA00022741"/>
    </source>
</evidence>
<accession>A0A836CMP4</accession>
<keyword evidence="1" id="KW-0547">Nucleotide-binding</keyword>
<dbReference type="Proteomes" id="UP000664859">
    <property type="component" value="Unassembled WGS sequence"/>
</dbReference>
<organism evidence="3 4">
    <name type="scientific">Tribonema minus</name>
    <dbReference type="NCBI Taxonomy" id="303371"/>
    <lineage>
        <taxon>Eukaryota</taxon>
        <taxon>Sar</taxon>
        <taxon>Stramenopiles</taxon>
        <taxon>Ochrophyta</taxon>
        <taxon>PX clade</taxon>
        <taxon>Xanthophyceae</taxon>
        <taxon>Tribonematales</taxon>
        <taxon>Tribonemataceae</taxon>
        <taxon>Tribonema</taxon>
    </lineage>
</organism>
<protein>
    <submittedName>
        <fullName evidence="3">Ras family-domain-containing protein</fullName>
    </submittedName>
</protein>
<dbReference type="Pfam" id="PF00071">
    <property type="entry name" value="Ras"/>
    <property type="match status" value="1"/>
</dbReference>
<dbReference type="AlphaFoldDB" id="A0A836CMP4"/>
<gene>
    <name evidence="3" type="ORF">JKP88DRAFT_6649</name>
</gene>
<dbReference type="GO" id="GO:0007165">
    <property type="term" value="P:signal transduction"/>
    <property type="evidence" value="ECO:0007669"/>
    <property type="project" value="InterPro"/>
</dbReference>
<dbReference type="PROSITE" id="PS51419">
    <property type="entry name" value="RAB"/>
    <property type="match status" value="1"/>
</dbReference>
<dbReference type="InterPro" id="IPR020849">
    <property type="entry name" value="Small_GTPase_Ras-type"/>
</dbReference>
<dbReference type="NCBIfam" id="TIGR00231">
    <property type="entry name" value="small_GTP"/>
    <property type="match status" value="1"/>
</dbReference>
<dbReference type="InterPro" id="IPR027417">
    <property type="entry name" value="P-loop_NTPase"/>
</dbReference>
<name>A0A836CMP4_9STRA</name>
<dbReference type="GO" id="GO:0003924">
    <property type="term" value="F:GTPase activity"/>
    <property type="evidence" value="ECO:0007669"/>
    <property type="project" value="InterPro"/>
</dbReference>
<dbReference type="InterPro" id="IPR001806">
    <property type="entry name" value="Small_GTPase"/>
</dbReference>
<proteinExistence type="predicted"/>
<dbReference type="SUPFAM" id="SSF52540">
    <property type="entry name" value="P-loop containing nucleoside triphosphate hydrolases"/>
    <property type="match status" value="1"/>
</dbReference>
<sequence>MQAPGAGSAGRGETVQVAKRKIALLGFTGVGKTSLATRFVQGSFVDMYNPTITNTFHTSVNFGKKTLATEILDTAGLDGHTQISRHASVGVHGYLMLYSTISRNSFENIKNINENLMHTLGDLPDVARVLVGTMMDLSDQRQITTQQGQELAREWGVPFMECSAKENINIDAVFKCLIKEVEQAQGGTVEEEPPAEGQKCIIA</sequence>
<dbReference type="PANTHER" id="PTHR24070">
    <property type="entry name" value="RAS, DI-RAS, AND RHEB FAMILY MEMBERS OF SMALL GTPASE SUPERFAMILY"/>
    <property type="match status" value="1"/>
</dbReference>
<evidence type="ECO:0000256" key="2">
    <source>
        <dbReference type="ARBA" id="ARBA00023134"/>
    </source>
</evidence>
<evidence type="ECO:0000313" key="4">
    <source>
        <dbReference type="Proteomes" id="UP000664859"/>
    </source>
</evidence>
<comment type="caution">
    <text evidence="3">The sequence shown here is derived from an EMBL/GenBank/DDBJ whole genome shotgun (WGS) entry which is preliminary data.</text>
</comment>
<keyword evidence="4" id="KW-1185">Reference proteome</keyword>
<dbReference type="GO" id="GO:0016020">
    <property type="term" value="C:membrane"/>
    <property type="evidence" value="ECO:0007669"/>
    <property type="project" value="InterPro"/>
</dbReference>
<dbReference type="PROSITE" id="PS51421">
    <property type="entry name" value="RAS"/>
    <property type="match status" value="1"/>
</dbReference>
<evidence type="ECO:0000313" key="3">
    <source>
        <dbReference type="EMBL" id="KAG5192042.1"/>
    </source>
</evidence>
<dbReference type="SMART" id="SM00174">
    <property type="entry name" value="RHO"/>
    <property type="match status" value="1"/>
</dbReference>
<dbReference type="InterPro" id="IPR005225">
    <property type="entry name" value="Small_GTP-bd"/>
</dbReference>
<dbReference type="Gene3D" id="3.40.50.300">
    <property type="entry name" value="P-loop containing nucleotide triphosphate hydrolases"/>
    <property type="match status" value="1"/>
</dbReference>
<dbReference type="PROSITE" id="PS51420">
    <property type="entry name" value="RHO"/>
    <property type="match status" value="1"/>
</dbReference>
<dbReference type="PRINTS" id="PR00449">
    <property type="entry name" value="RASTRNSFRMNG"/>
</dbReference>